<dbReference type="InterPro" id="IPR024204">
    <property type="entry name" value="Cyt_P450_CYP7A1-type"/>
</dbReference>
<dbReference type="PRINTS" id="PR00465">
    <property type="entry name" value="EP450IV"/>
</dbReference>
<comment type="cofactor">
    <cofactor evidence="1 13 14">
        <name>heme</name>
        <dbReference type="ChEBI" id="CHEBI:30413"/>
    </cofactor>
</comment>
<evidence type="ECO:0000256" key="14">
    <source>
        <dbReference type="PIRSR" id="PIRSR000047-1"/>
    </source>
</evidence>
<accession>A0A6G0I887</accession>
<organism evidence="17 18">
    <name type="scientific">Larimichthys crocea</name>
    <name type="common">Large yellow croaker</name>
    <name type="synonym">Pseudosciaena crocea</name>
    <dbReference type="NCBI Taxonomy" id="215358"/>
    <lineage>
        <taxon>Eukaryota</taxon>
        <taxon>Metazoa</taxon>
        <taxon>Chordata</taxon>
        <taxon>Craniata</taxon>
        <taxon>Vertebrata</taxon>
        <taxon>Euteleostomi</taxon>
        <taxon>Actinopterygii</taxon>
        <taxon>Neopterygii</taxon>
        <taxon>Teleostei</taxon>
        <taxon>Neoteleostei</taxon>
        <taxon>Acanthomorphata</taxon>
        <taxon>Eupercaria</taxon>
        <taxon>Sciaenidae</taxon>
        <taxon>Larimichthys</taxon>
    </lineage>
</organism>
<feature type="binding site" evidence="15">
    <location>
        <position position="295"/>
    </location>
    <ligand>
        <name>substrate</name>
    </ligand>
</feature>
<comment type="similarity">
    <text evidence="3 13">Belongs to the cytochrome P450 family.</text>
</comment>
<evidence type="ECO:0000256" key="1">
    <source>
        <dbReference type="ARBA" id="ARBA00001971"/>
    </source>
</evidence>
<dbReference type="Pfam" id="PF00067">
    <property type="entry name" value="p450"/>
    <property type="match status" value="1"/>
</dbReference>
<proteinExistence type="inferred from homology"/>
<reference evidence="17 18" key="1">
    <citation type="submission" date="2019-07" db="EMBL/GenBank/DDBJ databases">
        <title>Chromosome genome assembly for large yellow croaker.</title>
        <authorList>
            <person name="Xiao S."/>
        </authorList>
    </citation>
    <scope>NUCLEOTIDE SEQUENCE [LARGE SCALE GENOMIC DNA]</scope>
    <source>
        <strain evidence="17">JMULYC20181020</strain>
        <tissue evidence="17">Muscle</tissue>
    </source>
</reference>
<keyword evidence="5 13" id="KW-0349">Heme</keyword>
<feature type="transmembrane region" description="Helical" evidence="16">
    <location>
        <begin position="6"/>
        <end position="25"/>
    </location>
</feature>
<keyword evidence="9 16" id="KW-1133">Transmembrane helix</keyword>
<dbReference type="Gene3D" id="1.10.630.10">
    <property type="entry name" value="Cytochrome P450"/>
    <property type="match status" value="1"/>
</dbReference>
<dbReference type="PIRSF" id="PIRSF000047">
    <property type="entry name" value="Cytochrome_CYPVIIA1"/>
    <property type="match status" value="1"/>
</dbReference>
<dbReference type="PANTHER" id="PTHR24306:SF0">
    <property type="entry name" value="7-ALPHA-HYDROXYCHOLEST-4-EN-3-ONE 12-ALPHA-HYDROXYLASE"/>
    <property type="match status" value="1"/>
</dbReference>
<dbReference type="GO" id="GO:0008397">
    <property type="term" value="F:sterol 12-alpha-hydroxylase activity"/>
    <property type="evidence" value="ECO:0007669"/>
    <property type="project" value="TreeGrafter"/>
</dbReference>
<dbReference type="PANTHER" id="PTHR24306">
    <property type="match status" value="1"/>
</dbReference>
<evidence type="ECO:0000313" key="17">
    <source>
        <dbReference type="EMBL" id="KAE8287577.1"/>
    </source>
</evidence>
<protein>
    <submittedName>
        <fullName evidence="17">5-beta-cholestane-3-alpha,7-alpha-diol 12-alpha-hydroxylase</fullName>
    </submittedName>
</protein>
<dbReference type="GO" id="GO:0005789">
    <property type="term" value="C:endoplasmic reticulum membrane"/>
    <property type="evidence" value="ECO:0007669"/>
    <property type="project" value="UniProtKB-SubCell"/>
</dbReference>
<evidence type="ECO:0000256" key="11">
    <source>
        <dbReference type="ARBA" id="ARBA00023098"/>
    </source>
</evidence>
<dbReference type="GO" id="GO:0020037">
    <property type="term" value="F:heme binding"/>
    <property type="evidence" value="ECO:0007669"/>
    <property type="project" value="InterPro"/>
</dbReference>
<keyword evidence="10 13" id="KW-0408">Iron</keyword>
<dbReference type="KEGG" id="lco:104924020"/>
<evidence type="ECO:0000256" key="16">
    <source>
        <dbReference type="SAM" id="Phobius"/>
    </source>
</evidence>
<evidence type="ECO:0000256" key="4">
    <source>
        <dbReference type="ARBA" id="ARBA00022516"/>
    </source>
</evidence>
<feature type="binding site" description="axial binding residue" evidence="14">
    <location>
        <position position="452"/>
    </location>
    <ligand>
        <name>heme</name>
        <dbReference type="ChEBI" id="CHEBI:30413"/>
    </ligand>
    <ligandPart>
        <name>Fe</name>
        <dbReference type="ChEBI" id="CHEBI:18248"/>
    </ligandPart>
</feature>
<evidence type="ECO:0000256" key="12">
    <source>
        <dbReference type="ARBA" id="ARBA00023136"/>
    </source>
</evidence>
<evidence type="ECO:0000256" key="13">
    <source>
        <dbReference type="PIRNR" id="PIRNR000047"/>
    </source>
</evidence>
<dbReference type="GO" id="GO:0006629">
    <property type="term" value="P:lipid metabolic process"/>
    <property type="evidence" value="ECO:0007669"/>
    <property type="project" value="UniProtKB-KW"/>
</dbReference>
<evidence type="ECO:0000256" key="10">
    <source>
        <dbReference type="ARBA" id="ARBA00023004"/>
    </source>
</evidence>
<dbReference type="OrthoDB" id="6692864at2759"/>
<name>A0A6G0I887_LARCR</name>
<dbReference type="AlphaFoldDB" id="A0A6G0I887"/>
<keyword evidence="18" id="KW-1185">Reference proteome</keyword>
<keyword evidence="8 13" id="KW-0256">Endoplasmic reticulum</keyword>
<comment type="subcellular location">
    <subcellularLocation>
        <location evidence="2">Endoplasmic reticulum membrane</location>
        <topology evidence="2">Single-pass membrane protein</topology>
    </subcellularLocation>
</comment>
<evidence type="ECO:0000256" key="7">
    <source>
        <dbReference type="ARBA" id="ARBA00022723"/>
    </source>
</evidence>
<evidence type="ECO:0000256" key="3">
    <source>
        <dbReference type="ARBA" id="ARBA00010617"/>
    </source>
</evidence>
<dbReference type="EMBL" id="REGW02000013">
    <property type="protein sequence ID" value="KAE8287577.1"/>
    <property type="molecule type" value="Genomic_DNA"/>
</dbReference>
<dbReference type="GO" id="GO:0005506">
    <property type="term" value="F:iron ion binding"/>
    <property type="evidence" value="ECO:0007669"/>
    <property type="project" value="InterPro"/>
</dbReference>
<feature type="binding site" evidence="15">
    <location>
        <position position="109"/>
    </location>
    <ligand>
        <name>substrate</name>
    </ligand>
</feature>
<feature type="binding site" evidence="15">
    <location>
        <position position="393"/>
    </location>
    <ligand>
        <name>substrate</name>
    </ligand>
</feature>
<comment type="caution">
    <text evidence="17">The sequence shown here is derived from an EMBL/GenBank/DDBJ whole genome shotgun (WGS) entry which is preliminary data.</text>
</comment>
<gene>
    <name evidence="17" type="ORF">D5F01_LYC13623</name>
</gene>
<evidence type="ECO:0000313" key="18">
    <source>
        <dbReference type="Proteomes" id="UP000424527"/>
    </source>
</evidence>
<dbReference type="Proteomes" id="UP000424527">
    <property type="component" value="Unassembled WGS sequence"/>
</dbReference>
<evidence type="ECO:0000256" key="15">
    <source>
        <dbReference type="PIRSR" id="PIRSR000047-2"/>
    </source>
</evidence>
<dbReference type="SUPFAM" id="SSF48264">
    <property type="entry name" value="Cytochrome P450"/>
    <property type="match status" value="1"/>
</dbReference>
<keyword evidence="7 13" id="KW-0479">Metal-binding</keyword>
<sequence length="511" mass="59010">MTLLLPILVGFLAAVIGGLYLLGVFRRQRPGEPPLDKGLIPWMGHVLEFRKDTIKFLDRMKQKHGDVFTVQLGGFYLTFILDPLSLGTFVKESPEKLDFNTFARNLVERLFGYRSLGNEKQLLMKTSHKHLRGPGLEVLTHAMMCNLQNVMLHNTDSSTDQKTWLEDRLFKYSYKAVFRAGYLSLFGNASQNCEGSVEKAKEKDQAESETLFHEFRKYDQLVPNLAYGVLPPREKMEAERIKAFFWKALSMQKMKIKDNISRWVWDMQQGRQELGIKESMIDRYMLVLLWVSQGNTGPSAFWLLFFLMKHPEAMAAVREEVNRVLKESGQEVRRDGPLINLTCDMLMKTPILDSAVEETLRLTAAPLLVRSVLQDMTLKMANGCEYRIRKGDRMAVLPYSAVHLNPEIHPDPHSFKYDRFLNPDGSKKTDFYKGGKKVKYYSMPWGAGVSMCPGRFFANNELKQFVFLMLVYFDLELKNPDEKTPEYDVSRLGFGALHPVKDIQFRYSLRF</sequence>
<dbReference type="InterPro" id="IPR002403">
    <property type="entry name" value="Cyt_P450_E_grp-IV"/>
</dbReference>
<dbReference type="PRINTS" id="PR00385">
    <property type="entry name" value="P450"/>
</dbReference>
<keyword evidence="6 16" id="KW-0812">Transmembrane</keyword>
<keyword evidence="4" id="KW-0444">Lipid biosynthesis</keyword>
<keyword evidence="11" id="KW-0443">Lipid metabolism</keyword>
<evidence type="ECO:0000256" key="8">
    <source>
        <dbReference type="ARBA" id="ARBA00022824"/>
    </source>
</evidence>
<evidence type="ECO:0000256" key="5">
    <source>
        <dbReference type="ARBA" id="ARBA00022617"/>
    </source>
</evidence>
<dbReference type="FunFam" id="1.10.630.10:FF:000025">
    <property type="entry name" value="Prostaglandin I2 (prostacyclin) synthase"/>
    <property type="match status" value="1"/>
</dbReference>
<keyword evidence="12 13" id="KW-0472">Membrane</keyword>
<dbReference type="InterPro" id="IPR036396">
    <property type="entry name" value="Cyt_P450_sf"/>
</dbReference>
<evidence type="ECO:0000256" key="9">
    <source>
        <dbReference type="ARBA" id="ARBA00022989"/>
    </source>
</evidence>
<evidence type="ECO:0000256" key="6">
    <source>
        <dbReference type="ARBA" id="ARBA00022692"/>
    </source>
</evidence>
<evidence type="ECO:0000256" key="2">
    <source>
        <dbReference type="ARBA" id="ARBA00004389"/>
    </source>
</evidence>
<dbReference type="InterPro" id="IPR001128">
    <property type="entry name" value="Cyt_P450"/>
</dbReference>